<dbReference type="InterPro" id="IPR041555">
    <property type="entry name" value="MG3"/>
</dbReference>
<reference evidence="7" key="1">
    <citation type="submission" date="2021-06" db="EMBL/GenBank/DDBJ databases">
        <authorList>
            <consortium name="Wellcome Sanger Institute Data Sharing"/>
        </authorList>
    </citation>
    <scope>NUCLEOTIDE SEQUENCE [LARGE SCALE GENOMIC DNA]</scope>
</reference>
<feature type="domain" description="NTR" evidence="6">
    <location>
        <begin position="1353"/>
        <end position="1515"/>
    </location>
</feature>
<dbReference type="Pfam" id="PF01759">
    <property type="entry name" value="NTR"/>
    <property type="match status" value="1"/>
</dbReference>
<dbReference type="SUPFAM" id="SSF50242">
    <property type="entry name" value="TIMP-like"/>
    <property type="match status" value="1"/>
</dbReference>
<organism evidence="7 8">
    <name type="scientific">Erpetoichthys calabaricus</name>
    <name type="common">Rope fish</name>
    <name type="synonym">Calamoichthys calabaricus</name>
    <dbReference type="NCBI Taxonomy" id="27687"/>
    <lineage>
        <taxon>Eukaryota</taxon>
        <taxon>Metazoa</taxon>
        <taxon>Chordata</taxon>
        <taxon>Craniata</taxon>
        <taxon>Vertebrata</taxon>
        <taxon>Euteleostomi</taxon>
        <taxon>Actinopterygii</taxon>
        <taxon>Polypteriformes</taxon>
        <taxon>Polypteridae</taxon>
        <taxon>Erpetoichthys</taxon>
    </lineage>
</organism>
<feature type="domain" description="Anaphylatoxin-like" evidence="5">
    <location>
        <begin position="625"/>
        <end position="660"/>
    </location>
</feature>
<dbReference type="SMART" id="SM01361">
    <property type="entry name" value="A2M_recep"/>
    <property type="match status" value="1"/>
</dbReference>
<evidence type="ECO:0000256" key="2">
    <source>
        <dbReference type="ARBA" id="ARBA00022525"/>
    </source>
</evidence>
<dbReference type="SUPFAM" id="SSF48239">
    <property type="entry name" value="Terpenoid cyclases/Protein prenyltransferases"/>
    <property type="match status" value="1"/>
</dbReference>
<evidence type="ECO:0000259" key="6">
    <source>
        <dbReference type="PROSITE" id="PS50189"/>
    </source>
</evidence>
<dbReference type="InterPro" id="IPR019742">
    <property type="entry name" value="MacrogloblnA2_CS"/>
</dbReference>
<keyword evidence="2" id="KW-0964">Secreted</keyword>
<dbReference type="PANTHER" id="PTHR11412:SF81">
    <property type="entry name" value="COMPLEMENT C3"/>
    <property type="match status" value="1"/>
</dbReference>
<dbReference type="InterPro" id="IPR036595">
    <property type="entry name" value="A-macroglobulin_rcpt-bd_sf"/>
</dbReference>
<dbReference type="SMART" id="SM01360">
    <property type="entry name" value="A2M"/>
    <property type="match status" value="1"/>
</dbReference>
<dbReference type="PROSITE" id="PS50189">
    <property type="entry name" value="NTR"/>
    <property type="match status" value="1"/>
</dbReference>
<dbReference type="Pfam" id="PF07703">
    <property type="entry name" value="A2M_BRD"/>
    <property type="match status" value="1"/>
</dbReference>
<dbReference type="Pfam" id="PF17789">
    <property type="entry name" value="MG4"/>
    <property type="match status" value="1"/>
</dbReference>
<comment type="subcellular location">
    <subcellularLocation>
        <location evidence="1">Secreted</location>
    </subcellularLocation>
</comment>
<dbReference type="InterPro" id="IPR047565">
    <property type="entry name" value="Alpha-macroglob_thiol-ester_cl"/>
</dbReference>
<dbReference type="InterPro" id="IPR008993">
    <property type="entry name" value="TIMP-like_OB-fold"/>
</dbReference>
<dbReference type="SMART" id="SM00643">
    <property type="entry name" value="C345C"/>
    <property type="match status" value="1"/>
</dbReference>
<dbReference type="SUPFAM" id="SSF47686">
    <property type="entry name" value="Anaphylotoxins (complement system)"/>
    <property type="match status" value="1"/>
</dbReference>
<dbReference type="GO" id="GO:0005615">
    <property type="term" value="C:extracellular space"/>
    <property type="evidence" value="ECO:0007669"/>
    <property type="project" value="InterPro"/>
</dbReference>
<evidence type="ECO:0000256" key="1">
    <source>
        <dbReference type="ARBA" id="ARBA00004613"/>
    </source>
</evidence>
<dbReference type="SMART" id="SM01419">
    <property type="entry name" value="Thiol-ester_cl"/>
    <property type="match status" value="1"/>
</dbReference>
<dbReference type="InterPro" id="IPR013783">
    <property type="entry name" value="Ig-like_fold"/>
</dbReference>
<gene>
    <name evidence="7" type="primary">LOC114667458</name>
</gene>
<evidence type="ECO:0000256" key="4">
    <source>
        <dbReference type="ARBA" id="ARBA00023157"/>
    </source>
</evidence>
<dbReference type="InterPro" id="IPR050473">
    <property type="entry name" value="A2M/Complement_sys"/>
</dbReference>
<dbReference type="PROSITE" id="PS00477">
    <property type="entry name" value="ALPHA_2_MACROGLOBULIN"/>
    <property type="match status" value="1"/>
</dbReference>
<dbReference type="Pfam" id="PF00207">
    <property type="entry name" value="A2M"/>
    <property type="match status" value="1"/>
</dbReference>
<dbReference type="Gene3D" id="1.50.10.20">
    <property type="match status" value="2"/>
</dbReference>
<dbReference type="Pfam" id="PF17791">
    <property type="entry name" value="MG3"/>
    <property type="match status" value="1"/>
</dbReference>
<dbReference type="FunFam" id="2.60.40.1930:FF:000008">
    <property type="entry name" value="Complement C3"/>
    <property type="match status" value="1"/>
</dbReference>
<dbReference type="Ensembl" id="ENSECRT00000027243.1">
    <property type="protein sequence ID" value="ENSECRP00000026689.1"/>
    <property type="gene ID" value="ENSECRG00000017655.1"/>
</dbReference>
<reference evidence="7" key="3">
    <citation type="submission" date="2025-09" db="UniProtKB">
        <authorList>
            <consortium name="Ensembl"/>
        </authorList>
    </citation>
    <scope>IDENTIFICATION</scope>
</reference>
<evidence type="ECO:0000313" key="7">
    <source>
        <dbReference type="Ensembl" id="ENSECRP00000026689.1"/>
    </source>
</evidence>
<dbReference type="PANTHER" id="PTHR11412">
    <property type="entry name" value="MACROGLOBULIN / COMPLEMENT"/>
    <property type="match status" value="1"/>
</dbReference>
<sequence>FLSYRFVLIAPNVLRADREETVVLEAHEFNGVINANIRVLKFPTKEQLYPPNNEFSASHFKRDARLNSFVYLVATADQFNLEKVVVVSFHSGYVFVQTDKTIYTPNEHGEIDVQTFPADHELGPSEESISVEIMVENRNKSESWGPGGRPDVLPLTHVFSFLVSRSFGAWKVVAKYESEEWVNFTAQFEVKEYVLPSFEVTLVPARKFFYVKDTSLEVTITARFLYGETVKGFAYVVFGVLINDKKVSFTDSLQIVEVSGSDPSGAFSPKCLNFSVNPHTGSDMVETEIEGIKIVTSPYKILFTRTPKYFKPGMPFDVMVLVTNPDGSPANGVDVETEDGKVSARTGIEGTARMSLNTVQDGNNLRISVRFLLFPQAKSTMEAQPYTTQKGSRNYLHIDIQATELNPGTNLKINLHIQTNDQATLEQIKYFSYMIMNKGSLVRVGRQVRQKGQSLVTLSLLVDTQLVPSFRFVAYYFVTTGGQMEIVTDSIWVDVKDTCMGTVSLQITSNKRAFEPRRRFEFSITADPGTKVGLVAVDKAVFVLNSKNKLTQKKIWDFIEKNDIGCTPGSGRDNMGVFADAGLLFHSSVDIGTQLRREPYCPEPPKRRRRSLTLAVKKPLCVRACCIDGMVEISMDFNCKKRSTYITKGKECVEAFVYCCTEIDKKRQETTGTDLFLARSEEEDDILMGDITSRSNFPESWMWKVVPIPEKPTDYGAQSIFQILICIYVFVTEGRPPLGICVAQPFEVTVSKKFFIDLRLPYSVVRNEQVEVKAVIYNYDDSEMNVRVDWQETEHICSLATRKKQFTQTVEVGQKSSVAVTFTLIPLKAGDRMIEVKALGKTADLSTIVADGVKKRLRVVVTGGVQKETIGKMMLKDMVPESEAHTYISVKGRAEARSQRDDGNLTGFIILPSGCGEQNLNKLASVVMATLYLDKSKQWLEFGMERRAVAINYIQQGKMAFLVMWASVKRPPSREGLTARVPKVYSQARTLVYIDQETLCDPVNWLIINKQRADGSFTESAPIFVRNVSHHGVGLICRVADATFGATGPAELPASWTGSTLGLKNSYSVALASYALALTGRGVQESFLMMFASPDKTHWTGGYPLETTAFAALALLKAKRYEPLRPVMKWLTEQRNYGGSYGSTQTTVAVLQAMIEYLTEAPVFEDMNLDIELEVSGRSKPTRWKFIKSNSMLARSEKVNPEFRFCSMTQSSCVRLQVMTIYNALPETNATECRTFELKLRLERKPEGEDEDGASCRDFLEATMSILDISMLTCFMPDTTDLKRLSSGVDRYIQNYEVDKALSEKGSLIIYLNKVSNQSPDTIAFKIHKMCEVGYVQPAAVTIYEYNDMEKRCMKFYHPNKDSGLLSRLCDKDVCRCAEGTVGPSLPQSLHSRASPPGFTSVHDILPCSWSLVIGIESINLVISGTDQTPRDGTRVFLSHSSCQDSVTLERKQQYLIMGKTSDLWPVEKQQMKYVLGRETWLERWPSSGECHSSNYKRLCNDLRFFTDHIFEFGCPN</sequence>
<dbReference type="Gene3D" id="6.20.50.160">
    <property type="match status" value="1"/>
</dbReference>
<dbReference type="FunFam" id="2.60.40.10:FF:000155">
    <property type="entry name" value="complement C3 isoform X1"/>
    <property type="match status" value="1"/>
</dbReference>
<dbReference type="Gene3D" id="2.20.130.20">
    <property type="match status" value="1"/>
</dbReference>
<keyword evidence="8" id="KW-1185">Reference proteome</keyword>
<dbReference type="CDD" id="cd00017">
    <property type="entry name" value="ANATO"/>
    <property type="match status" value="1"/>
</dbReference>
<dbReference type="SMART" id="SM00104">
    <property type="entry name" value="ANATO"/>
    <property type="match status" value="1"/>
</dbReference>
<dbReference type="InterPro" id="IPR001599">
    <property type="entry name" value="Macroglobln_a2"/>
</dbReference>
<evidence type="ECO:0000259" key="5">
    <source>
        <dbReference type="PROSITE" id="PS01178"/>
    </source>
</evidence>
<dbReference type="InterPro" id="IPR040839">
    <property type="entry name" value="MG4"/>
</dbReference>
<dbReference type="Pfam" id="PF07677">
    <property type="entry name" value="A2M_recep"/>
    <property type="match status" value="1"/>
</dbReference>
<dbReference type="InterPro" id="IPR009048">
    <property type="entry name" value="A-macroglobulin_rcpt-bd"/>
</dbReference>
<dbReference type="SUPFAM" id="SSF49410">
    <property type="entry name" value="Alpha-macroglobulin receptor domain"/>
    <property type="match status" value="1"/>
</dbReference>
<dbReference type="InterPro" id="IPR041425">
    <property type="entry name" value="C3/4/5_MG1"/>
</dbReference>
<reference evidence="7" key="2">
    <citation type="submission" date="2025-08" db="UniProtKB">
        <authorList>
            <consortium name="Ensembl"/>
        </authorList>
    </citation>
    <scope>IDENTIFICATION</scope>
</reference>
<dbReference type="Gene3D" id="2.60.120.1540">
    <property type="match status" value="2"/>
</dbReference>
<dbReference type="Gene3D" id="2.60.40.1940">
    <property type="match status" value="1"/>
</dbReference>
<evidence type="ECO:0000313" key="8">
    <source>
        <dbReference type="Proteomes" id="UP000694620"/>
    </source>
</evidence>
<dbReference type="GO" id="GO:0004866">
    <property type="term" value="F:endopeptidase inhibitor activity"/>
    <property type="evidence" value="ECO:0007669"/>
    <property type="project" value="InterPro"/>
</dbReference>
<keyword evidence="3" id="KW-0882">Thioester bond</keyword>
<dbReference type="Gene3D" id="2.60.40.1930">
    <property type="match status" value="3"/>
</dbReference>
<name>A0A8C4T5F7_ERPCA</name>
<dbReference type="Gene3D" id="2.40.50.120">
    <property type="match status" value="1"/>
</dbReference>
<proteinExistence type="predicted"/>
<dbReference type="PROSITE" id="PS01178">
    <property type="entry name" value="ANAPHYLATOXIN_2"/>
    <property type="match status" value="1"/>
</dbReference>
<dbReference type="SMART" id="SM01359">
    <property type="entry name" value="A2M_N_2"/>
    <property type="match status" value="1"/>
</dbReference>
<dbReference type="Gene3D" id="1.20.91.20">
    <property type="entry name" value="Anaphylotoxins (complement system)"/>
    <property type="match status" value="1"/>
</dbReference>
<dbReference type="InterPro" id="IPR008930">
    <property type="entry name" value="Terpenoid_cyclase/PrenylTrfase"/>
</dbReference>
<dbReference type="Pfam" id="PF01821">
    <property type="entry name" value="ANATO"/>
    <property type="match status" value="1"/>
</dbReference>
<protein>
    <submittedName>
        <fullName evidence="7">Complement C3-like</fullName>
    </submittedName>
</protein>
<dbReference type="InterPro" id="IPR011625">
    <property type="entry name" value="A2M_N_BRD"/>
</dbReference>
<accession>A0A8C4T5F7</accession>
<dbReference type="Proteomes" id="UP000694620">
    <property type="component" value="Chromosome 17"/>
</dbReference>
<dbReference type="Gene3D" id="2.60.40.10">
    <property type="entry name" value="Immunoglobulins"/>
    <property type="match status" value="2"/>
</dbReference>
<evidence type="ECO:0000256" key="3">
    <source>
        <dbReference type="ARBA" id="ARBA00022966"/>
    </source>
</evidence>
<dbReference type="InterPro" id="IPR011626">
    <property type="entry name" value="Alpha-macroglobulin_TED"/>
</dbReference>
<dbReference type="Pfam" id="PF07678">
    <property type="entry name" value="TED_complement"/>
    <property type="match status" value="2"/>
</dbReference>
<dbReference type="GeneTree" id="ENSGT00940000154063"/>
<dbReference type="InterPro" id="IPR000020">
    <property type="entry name" value="Anaphylatoxin/fibulin"/>
</dbReference>
<dbReference type="InterPro" id="IPR018081">
    <property type="entry name" value="Anaphylatoxin_comp_syst"/>
</dbReference>
<dbReference type="InterPro" id="IPR001134">
    <property type="entry name" value="Netrin_domain"/>
</dbReference>
<dbReference type="InterPro" id="IPR018933">
    <property type="entry name" value="Netrin_module_non-TIMP"/>
</dbReference>
<dbReference type="Gene3D" id="2.60.40.690">
    <property type="entry name" value="Alpha-macroglobulin, receptor-binding domain"/>
    <property type="match status" value="1"/>
</dbReference>
<dbReference type="Pfam" id="PF17790">
    <property type="entry name" value="MG1"/>
    <property type="match status" value="1"/>
</dbReference>
<keyword evidence="4" id="KW-1015">Disulfide bond</keyword>